<protein>
    <recommendedName>
        <fullName evidence="1">Fungal lipase-type domain-containing protein</fullName>
    </recommendedName>
</protein>
<feature type="domain" description="Fungal lipase-type" evidence="1">
    <location>
        <begin position="91"/>
        <end position="165"/>
    </location>
</feature>
<dbReference type="EMBL" id="RXHU01000078">
    <property type="protein sequence ID" value="RTE05768.1"/>
    <property type="molecule type" value="Genomic_DNA"/>
</dbReference>
<evidence type="ECO:0000313" key="2">
    <source>
        <dbReference type="EMBL" id="RTE05768.1"/>
    </source>
</evidence>
<gene>
    <name evidence="2" type="ORF">EJQ19_23855</name>
</gene>
<proteinExistence type="predicted"/>
<dbReference type="AlphaFoldDB" id="A0A3S0I7Z1"/>
<evidence type="ECO:0000313" key="3">
    <source>
        <dbReference type="Proteomes" id="UP000276128"/>
    </source>
</evidence>
<name>A0A3S0I7Z1_9BACL</name>
<reference evidence="2 3" key="1">
    <citation type="submission" date="2018-12" db="EMBL/GenBank/DDBJ databases">
        <title>Bacillus ochoae sp. nov., Paenibacillus whitsoniae sp. nov., Paenibacillus spiritus sp. nov. Isolated from the Mars Exploration Rover during spacecraft assembly.</title>
        <authorList>
            <person name="Seuylemezian A."/>
            <person name="Vaishampayan P."/>
        </authorList>
    </citation>
    <scope>NUCLEOTIDE SEQUENCE [LARGE SCALE GENOMIC DNA]</scope>
    <source>
        <strain evidence="2 3">MER 54</strain>
    </source>
</reference>
<dbReference type="InterPro" id="IPR029058">
    <property type="entry name" value="AB_hydrolase_fold"/>
</dbReference>
<sequence>MTHQTEKPAMAVYVTAGFATAPNFLDEFADKLVARLVQEGISVRAVIHFPYGDWHRSKTKQLIEIASDLWRHTHRRRTKFGGIGVARLIRQDAAANERLLLIGHSAGAVAALIAAQLLRGEGRTIAGVIQIGSPRCAVPAALQDVVLNIEGVHPETKQRDVIPHFGTWGGLSLRKWFTLGWHRTKHAPVHRITLPLIGGHPDYFRSGAPYRWKERTNLQAVVDVIWRWLQTREEETNHAGHYQSHDGT</sequence>
<accession>A0A3S0I7Z1</accession>
<dbReference type="Gene3D" id="3.40.50.1820">
    <property type="entry name" value="alpha/beta hydrolase"/>
    <property type="match status" value="1"/>
</dbReference>
<comment type="caution">
    <text evidence="2">The sequence shown here is derived from an EMBL/GenBank/DDBJ whole genome shotgun (WGS) entry which is preliminary data.</text>
</comment>
<dbReference type="Proteomes" id="UP000276128">
    <property type="component" value="Unassembled WGS sequence"/>
</dbReference>
<evidence type="ECO:0000259" key="1">
    <source>
        <dbReference type="Pfam" id="PF01764"/>
    </source>
</evidence>
<dbReference type="InterPro" id="IPR002921">
    <property type="entry name" value="Fungal_lipase-type"/>
</dbReference>
<dbReference type="Pfam" id="PF01764">
    <property type="entry name" value="Lipase_3"/>
    <property type="match status" value="1"/>
</dbReference>
<dbReference type="GO" id="GO:0006629">
    <property type="term" value="P:lipid metabolic process"/>
    <property type="evidence" value="ECO:0007669"/>
    <property type="project" value="InterPro"/>
</dbReference>
<keyword evidence="3" id="KW-1185">Reference proteome</keyword>
<dbReference type="SUPFAM" id="SSF53474">
    <property type="entry name" value="alpha/beta-Hydrolases"/>
    <property type="match status" value="1"/>
</dbReference>
<dbReference type="RefSeq" id="WP_126143751.1">
    <property type="nucleotide sequence ID" value="NZ_RXHU01000078.1"/>
</dbReference>
<dbReference type="OrthoDB" id="2558990at2"/>
<organism evidence="2 3">
    <name type="scientific">Paenibacillus whitsoniae</name>
    <dbReference type="NCBI Taxonomy" id="2496558"/>
    <lineage>
        <taxon>Bacteria</taxon>
        <taxon>Bacillati</taxon>
        <taxon>Bacillota</taxon>
        <taxon>Bacilli</taxon>
        <taxon>Bacillales</taxon>
        <taxon>Paenibacillaceae</taxon>
        <taxon>Paenibacillus</taxon>
    </lineage>
</organism>